<protein>
    <submittedName>
        <fullName evidence="2">SGNH/GDSL hydrolase family protein</fullName>
    </submittedName>
</protein>
<dbReference type="Proteomes" id="UP000249725">
    <property type="component" value="Unassembled WGS sequence"/>
</dbReference>
<name>A0A328A9V7_9CAUL</name>
<dbReference type="Gene3D" id="3.40.50.1110">
    <property type="entry name" value="SGNH hydrolase"/>
    <property type="match status" value="1"/>
</dbReference>
<keyword evidence="2" id="KW-0378">Hydrolase</keyword>
<evidence type="ECO:0000313" key="2">
    <source>
        <dbReference type="EMBL" id="RAK50946.1"/>
    </source>
</evidence>
<evidence type="ECO:0000313" key="3">
    <source>
        <dbReference type="Proteomes" id="UP000249725"/>
    </source>
</evidence>
<dbReference type="CDD" id="cd00229">
    <property type="entry name" value="SGNH_hydrolase"/>
    <property type="match status" value="1"/>
</dbReference>
<proteinExistence type="predicted"/>
<keyword evidence="3" id="KW-1185">Reference proteome</keyword>
<dbReference type="OrthoDB" id="212722at2"/>
<dbReference type="RefSeq" id="WP_111516256.1">
    <property type="nucleotide sequence ID" value="NZ_QFYR01000005.1"/>
</dbReference>
<feature type="domain" description="SGNH hydrolase-type esterase" evidence="1">
    <location>
        <begin position="6"/>
        <end position="172"/>
    </location>
</feature>
<dbReference type="EMBL" id="QFYR01000005">
    <property type="protein sequence ID" value="RAK50946.1"/>
    <property type="molecule type" value="Genomic_DNA"/>
</dbReference>
<reference evidence="3" key="1">
    <citation type="submission" date="2018-05" db="EMBL/GenBank/DDBJ databases">
        <authorList>
            <person name="Li X."/>
        </authorList>
    </citation>
    <scope>NUCLEOTIDE SEQUENCE [LARGE SCALE GENOMIC DNA]</scope>
    <source>
        <strain evidence="3">YIM 73061</strain>
    </source>
</reference>
<dbReference type="AlphaFoldDB" id="A0A328A9V7"/>
<comment type="caution">
    <text evidence="2">The sequence shown here is derived from an EMBL/GenBank/DDBJ whole genome shotgun (WGS) entry which is preliminary data.</text>
</comment>
<dbReference type="InterPro" id="IPR013830">
    <property type="entry name" value="SGNH_hydro"/>
</dbReference>
<accession>A0A328A9V7</accession>
<evidence type="ECO:0000259" key="1">
    <source>
        <dbReference type="Pfam" id="PF13472"/>
    </source>
</evidence>
<dbReference type="Pfam" id="PF13472">
    <property type="entry name" value="Lipase_GDSL_2"/>
    <property type="match status" value="1"/>
</dbReference>
<sequence length="208" mass="22189">MSHVVLLGDSIFDNGAYVQPGPDVIAQLRLKLGPGWKATLLAVDGDVTEGVRRQLAQAPSDATHLIISVGGNDALRSSGLLHEPARSMADAMSRLADAKDRFASEYSQMAEAVAARRLPTALCTIYDANYPPPYSRLVVTGLALFNDVITRTAGRLGFDLIDLRLICDEPGDYANPIEPSVQGGAKITAAIAAMVQGRAAERTSRVWT</sequence>
<dbReference type="InterPro" id="IPR036514">
    <property type="entry name" value="SGNH_hydro_sf"/>
</dbReference>
<dbReference type="SUPFAM" id="SSF52266">
    <property type="entry name" value="SGNH hydrolase"/>
    <property type="match status" value="1"/>
</dbReference>
<organism evidence="2 3">
    <name type="scientific">Phenylobacterium deserti</name>
    <dbReference type="NCBI Taxonomy" id="1914756"/>
    <lineage>
        <taxon>Bacteria</taxon>
        <taxon>Pseudomonadati</taxon>
        <taxon>Pseudomonadota</taxon>
        <taxon>Alphaproteobacteria</taxon>
        <taxon>Caulobacterales</taxon>
        <taxon>Caulobacteraceae</taxon>
        <taxon>Phenylobacterium</taxon>
    </lineage>
</organism>
<gene>
    <name evidence="2" type="ORF">DJ018_17440</name>
</gene>
<dbReference type="GO" id="GO:0016788">
    <property type="term" value="F:hydrolase activity, acting on ester bonds"/>
    <property type="evidence" value="ECO:0007669"/>
    <property type="project" value="UniProtKB-ARBA"/>
</dbReference>